<dbReference type="SUPFAM" id="SSF56601">
    <property type="entry name" value="beta-lactamase/transpeptidase-like"/>
    <property type="match status" value="1"/>
</dbReference>
<evidence type="ECO:0000256" key="6">
    <source>
        <dbReference type="ARBA" id="ARBA00018638"/>
    </source>
</evidence>
<comment type="caution">
    <text evidence="32">The sequence shown here is derived from an EMBL/GenBank/DDBJ whole genome shotgun (WGS) entry which is preliminary data.</text>
</comment>
<keyword evidence="20" id="KW-0046">Antibiotic resistance</keyword>
<dbReference type="InterPro" id="IPR001460">
    <property type="entry name" value="PCN-bd_Tpept"/>
</dbReference>
<evidence type="ECO:0000256" key="21">
    <source>
        <dbReference type="ARBA" id="ARBA00023268"/>
    </source>
</evidence>
<keyword evidence="21" id="KW-0511">Multifunctional enzyme</keyword>
<dbReference type="Gene3D" id="2.40.50.140">
    <property type="entry name" value="Nucleic acid-binding proteins"/>
    <property type="match status" value="1"/>
</dbReference>
<evidence type="ECO:0000256" key="14">
    <source>
        <dbReference type="ARBA" id="ARBA00022801"/>
    </source>
</evidence>
<keyword evidence="10" id="KW-0645">Protease</keyword>
<dbReference type="Pfam" id="PF00905">
    <property type="entry name" value="Transpeptidase"/>
    <property type="match status" value="1"/>
</dbReference>
<evidence type="ECO:0000256" key="2">
    <source>
        <dbReference type="ARBA" id="ARBA00004752"/>
    </source>
</evidence>
<dbReference type="InterPro" id="IPR031376">
    <property type="entry name" value="PCB_OB"/>
</dbReference>
<dbReference type="GO" id="GO:0005886">
    <property type="term" value="C:plasma membrane"/>
    <property type="evidence" value="ECO:0007669"/>
    <property type="project" value="UniProtKB-SubCell"/>
</dbReference>
<keyword evidence="19 28" id="KW-0472">Membrane</keyword>
<evidence type="ECO:0000256" key="18">
    <source>
        <dbReference type="ARBA" id="ARBA00022989"/>
    </source>
</evidence>
<evidence type="ECO:0000259" key="29">
    <source>
        <dbReference type="Pfam" id="PF00905"/>
    </source>
</evidence>
<evidence type="ECO:0000256" key="15">
    <source>
        <dbReference type="ARBA" id="ARBA00022960"/>
    </source>
</evidence>
<evidence type="ECO:0000256" key="13">
    <source>
        <dbReference type="ARBA" id="ARBA00022692"/>
    </source>
</evidence>
<dbReference type="PATRIC" id="fig|378806.16.peg.8629"/>
<keyword evidence="17" id="KW-0573">Peptidoglycan synthesis</keyword>
<dbReference type="Gene3D" id="3.40.710.10">
    <property type="entry name" value="DD-peptidase/beta-lactamase superfamily"/>
    <property type="match status" value="2"/>
</dbReference>
<evidence type="ECO:0000256" key="23">
    <source>
        <dbReference type="ARBA" id="ARBA00034000"/>
    </source>
</evidence>
<evidence type="ECO:0000256" key="10">
    <source>
        <dbReference type="ARBA" id="ARBA00022670"/>
    </source>
</evidence>
<dbReference type="EC" id="2.4.99.28" evidence="24"/>
<dbReference type="GO" id="GO:0009002">
    <property type="term" value="F:serine-type D-Ala-D-Ala carboxypeptidase activity"/>
    <property type="evidence" value="ECO:0007669"/>
    <property type="project" value="UniProtKB-EC"/>
</dbReference>
<evidence type="ECO:0000256" key="7">
    <source>
        <dbReference type="ARBA" id="ARBA00022475"/>
    </source>
</evidence>
<evidence type="ECO:0000256" key="9">
    <source>
        <dbReference type="ARBA" id="ARBA00022645"/>
    </source>
</evidence>
<comment type="catalytic activity">
    <reaction evidence="23">
        <text>Preferential cleavage: (Ac)2-L-Lys-D-Ala-|-D-Ala. Also transpeptidation of peptidyl-alanyl moieties that are N-acyl substituents of D-alanine.</text>
        <dbReference type="EC" id="3.4.16.4"/>
    </reaction>
</comment>
<dbReference type="InterPro" id="IPR050396">
    <property type="entry name" value="Glycosyltr_51/Transpeptidase"/>
</dbReference>
<dbReference type="PANTHER" id="PTHR32282">
    <property type="entry name" value="BINDING PROTEIN TRANSPEPTIDASE, PUTATIVE-RELATED"/>
    <property type="match status" value="1"/>
</dbReference>
<evidence type="ECO:0000259" key="31">
    <source>
        <dbReference type="Pfam" id="PF17092"/>
    </source>
</evidence>
<evidence type="ECO:0000256" key="28">
    <source>
        <dbReference type="SAM" id="Phobius"/>
    </source>
</evidence>
<comment type="pathway">
    <text evidence="2">Cell wall biogenesis; peptidoglycan biosynthesis.</text>
</comment>
<evidence type="ECO:0000256" key="27">
    <source>
        <dbReference type="SAM" id="MobiDB-lite"/>
    </source>
</evidence>
<dbReference type="SUPFAM" id="SSF53955">
    <property type="entry name" value="Lysozyme-like"/>
    <property type="match status" value="1"/>
</dbReference>
<keyword evidence="11 32" id="KW-0328">Glycosyltransferase</keyword>
<dbReference type="InterPro" id="IPR012338">
    <property type="entry name" value="Beta-lactam/transpept-like"/>
</dbReference>
<dbReference type="NCBIfam" id="TIGR02074">
    <property type="entry name" value="PBP_1a_fam"/>
    <property type="match status" value="1"/>
</dbReference>
<reference evidence="32 33" key="1">
    <citation type="submission" date="2006-04" db="EMBL/GenBank/DDBJ databases">
        <authorList>
            <person name="Nierman W.C."/>
        </authorList>
    </citation>
    <scope>NUCLEOTIDE SEQUENCE [LARGE SCALE GENOMIC DNA]</scope>
    <source>
        <strain evidence="32 33">DW4/3-1</strain>
    </source>
</reference>
<evidence type="ECO:0000256" key="26">
    <source>
        <dbReference type="ARBA" id="ARBA00060592"/>
    </source>
</evidence>
<evidence type="ECO:0000259" key="30">
    <source>
        <dbReference type="Pfam" id="PF00912"/>
    </source>
</evidence>
<keyword evidence="13 28" id="KW-0812">Transmembrane</keyword>
<gene>
    <name evidence="32" type="ORF">STIAU_7953</name>
</gene>
<evidence type="ECO:0000256" key="16">
    <source>
        <dbReference type="ARBA" id="ARBA00022968"/>
    </source>
</evidence>
<evidence type="ECO:0000256" key="17">
    <source>
        <dbReference type="ARBA" id="ARBA00022984"/>
    </source>
</evidence>
<dbReference type="GO" id="GO:0009252">
    <property type="term" value="P:peptidoglycan biosynthetic process"/>
    <property type="evidence" value="ECO:0007669"/>
    <property type="project" value="UniProtKB-UniPathway"/>
</dbReference>
<comment type="subcellular location">
    <subcellularLocation>
        <location evidence="1">Cell inner membrane</location>
        <topology evidence="1">Single-pass type II membrane protein</topology>
    </subcellularLocation>
</comment>
<keyword evidence="12 32" id="KW-0808">Transferase</keyword>
<name>Q09C77_STIAD</name>
<dbReference type="GO" id="GO:0008360">
    <property type="term" value="P:regulation of cell shape"/>
    <property type="evidence" value="ECO:0007669"/>
    <property type="project" value="UniProtKB-KW"/>
</dbReference>
<keyword evidence="7" id="KW-1003">Cell membrane</keyword>
<dbReference type="EMBL" id="AAMD01000007">
    <property type="protein sequence ID" value="EAU69255.1"/>
    <property type="molecule type" value="Genomic_DNA"/>
</dbReference>
<evidence type="ECO:0000313" key="32">
    <source>
        <dbReference type="EMBL" id="EAU69255.1"/>
    </source>
</evidence>
<evidence type="ECO:0000256" key="8">
    <source>
        <dbReference type="ARBA" id="ARBA00022519"/>
    </source>
</evidence>
<evidence type="ECO:0000256" key="3">
    <source>
        <dbReference type="ARBA" id="ARBA00007090"/>
    </source>
</evidence>
<dbReference type="GO" id="GO:0008658">
    <property type="term" value="F:penicillin binding"/>
    <property type="evidence" value="ECO:0007669"/>
    <property type="project" value="InterPro"/>
</dbReference>
<feature type="region of interest" description="Disordered" evidence="27">
    <location>
        <begin position="14"/>
        <end position="38"/>
    </location>
</feature>
<evidence type="ECO:0000256" key="25">
    <source>
        <dbReference type="ARBA" id="ARBA00049902"/>
    </source>
</evidence>
<dbReference type="InterPro" id="IPR023346">
    <property type="entry name" value="Lysozyme-like_dom_sf"/>
</dbReference>
<dbReference type="FunFam" id="1.10.3810.10:FF:000003">
    <property type="entry name" value="Penicillin-binding protein 1a"/>
    <property type="match status" value="1"/>
</dbReference>
<evidence type="ECO:0000313" key="33">
    <source>
        <dbReference type="Proteomes" id="UP000032702"/>
    </source>
</evidence>
<dbReference type="InterPro" id="IPR012340">
    <property type="entry name" value="NA-bd_OB-fold"/>
</dbReference>
<dbReference type="GO" id="GO:0006508">
    <property type="term" value="P:proteolysis"/>
    <property type="evidence" value="ECO:0007669"/>
    <property type="project" value="UniProtKB-KW"/>
</dbReference>
<dbReference type="UniPathway" id="UPA00219"/>
<keyword evidence="15" id="KW-0133">Cell shape</keyword>
<dbReference type="Proteomes" id="UP000032702">
    <property type="component" value="Unassembled WGS sequence"/>
</dbReference>
<sequence>MGLEAFVPARGAHRISAPPARREGDGGGEVASRAEGHPQTRCARTFMSTPNSNIDRSRSKLVLDGVKKGRWWLFPLKLAGWLAVTGATAGAVGLVALYYIYSPGLPAIPKVDQYWPPIVTEVYTDDAVLAGEFYNQRRKVVPYERIPKRLVQAFIASEDSSFFDHLGVDILGTARAGFKTVTAKLGLRSGGVQGGSTLTQQTAKAVLIGAEGYKDATAKTLKRKIREALLARRLEAALTKEEILYLYLNNVFLGHHSYGVQSAAENYYRKDVRDLTLGEMTLIAGLPQAPSRYSPFLKPEAAKNRRSYVLRRMLDEGMITQAEHDEAKAEPVRVYPVEDVFHEFAPYFVEQARRDIVDRYGNPVLLEQGLKVFTTMDSERQRAAQEAVLEGLLSLDKRQGWRGPLGNLPPGKERDDFVARAKKAMGNEELVLNRLYVALVTHLDDDGKGADIQVGPHKARLPLLGMRWARKVNPESYYAPGGMISSVKRAIAEGDLVVVRHVTKRDLTDDKEQWDKKLAETIPDDTVKPVEGAAVPSEPVRVPNGPKLFRLEQQPEPQSALVSIDPHRQYLTAMVGGYDFDDNEFNRAFQACRQPGSAFKPLVYAAAIEKLNWTEATIIVDSPIVEHDPDNKVSWKPENFSEEFQGDVVLRTALVNSMNIPAVKTFGAVGTKAMSEWSRLLGLSTPMNMDFSAALGSSCVYPYDLAQVYATFNRYGRKKPTYFIRKIEDRFGRTLEDHTAFDDPWAPLQDRVAAGYARLFEPGEQVMSPETGFIITHLMRGVVQEGTGGPASRLGKPAAGKTGTTNDSFDAWFSAFTRDLVTVAWVGYDLNPHPLNRYETGGRAALPIWLDYMKKALSGRPQPEFYPWPSMELVRLPIDEKTGKIASSSSKNMEIMFFKKGTQPKEATPDKGQVNVNDFLMGQQ</sequence>
<dbReference type="Gene3D" id="1.10.3810.10">
    <property type="entry name" value="Biosynthetic peptidoglycan transglycosylase-like"/>
    <property type="match status" value="1"/>
</dbReference>
<dbReference type="EC" id="3.4.16.4" evidence="5"/>
<proteinExistence type="inferred from homology"/>
<keyword evidence="22" id="KW-0961">Cell wall biogenesis/degradation</keyword>
<comment type="catalytic activity">
    <reaction evidence="25">
        <text>[GlcNAc-(1-&gt;4)-Mur2Ac(oyl-L-Ala-gamma-D-Glu-L-Lys-D-Ala-D-Ala)](n)-di-trans,octa-cis-undecaprenyl diphosphate + beta-D-GlcNAc-(1-&gt;4)-Mur2Ac(oyl-L-Ala-gamma-D-Glu-L-Lys-D-Ala-D-Ala)-di-trans,octa-cis-undecaprenyl diphosphate = [GlcNAc-(1-&gt;4)-Mur2Ac(oyl-L-Ala-gamma-D-Glu-L-Lys-D-Ala-D-Ala)](n+1)-di-trans,octa-cis-undecaprenyl diphosphate + di-trans,octa-cis-undecaprenyl diphosphate + H(+)</text>
        <dbReference type="Rhea" id="RHEA:23708"/>
        <dbReference type="Rhea" id="RHEA-COMP:9602"/>
        <dbReference type="Rhea" id="RHEA-COMP:9603"/>
        <dbReference type="ChEBI" id="CHEBI:15378"/>
        <dbReference type="ChEBI" id="CHEBI:58405"/>
        <dbReference type="ChEBI" id="CHEBI:60033"/>
        <dbReference type="ChEBI" id="CHEBI:78435"/>
        <dbReference type="EC" id="2.4.99.28"/>
    </reaction>
</comment>
<dbReference type="InterPro" id="IPR036950">
    <property type="entry name" value="PBP_transglycosylase"/>
</dbReference>
<feature type="domain" description="Glycosyl transferase family 51" evidence="30">
    <location>
        <begin position="131"/>
        <end position="313"/>
    </location>
</feature>
<comment type="similarity">
    <text evidence="3">In the C-terminal section; belongs to the transpeptidase family.</text>
</comment>
<dbReference type="PANTHER" id="PTHR32282:SF27">
    <property type="entry name" value="PENICILLIN-BINDING PROTEIN 1A"/>
    <property type="match status" value="1"/>
</dbReference>
<keyword evidence="8" id="KW-0997">Cell inner membrane</keyword>
<dbReference type="GO" id="GO:0071555">
    <property type="term" value="P:cell wall organization"/>
    <property type="evidence" value="ECO:0007669"/>
    <property type="project" value="UniProtKB-KW"/>
</dbReference>
<comment type="similarity">
    <text evidence="4">In the N-terminal section; belongs to the glycosyltransferase 51 family.</text>
</comment>
<protein>
    <recommendedName>
        <fullName evidence="6">Penicillin-binding protein 1A</fullName>
        <ecNumber evidence="24">2.4.99.28</ecNumber>
        <ecNumber evidence="5">3.4.16.4</ecNumber>
    </recommendedName>
</protein>
<keyword evidence="14 32" id="KW-0378">Hydrolase</keyword>
<keyword evidence="16" id="KW-0735">Signal-anchor</keyword>
<evidence type="ECO:0000256" key="5">
    <source>
        <dbReference type="ARBA" id="ARBA00012448"/>
    </source>
</evidence>
<feature type="transmembrane region" description="Helical" evidence="28">
    <location>
        <begin position="78"/>
        <end position="101"/>
    </location>
</feature>
<organism evidence="32 33">
    <name type="scientific">Stigmatella aurantiaca (strain DW4/3-1)</name>
    <dbReference type="NCBI Taxonomy" id="378806"/>
    <lineage>
        <taxon>Bacteria</taxon>
        <taxon>Pseudomonadati</taxon>
        <taxon>Myxococcota</taxon>
        <taxon>Myxococcia</taxon>
        <taxon>Myxococcales</taxon>
        <taxon>Cystobacterineae</taxon>
        <taxon>Archangiaceae</taxon>
        <taxon>Stigmatella</taxon>
    </lineage>
</organism>
<feature type="domain" description="Penicillin-binding protein transpeptidase" evidence="29">
    <location>
        <begin position="562"/>
        <end position="807"/>
    </location>
</feature>
<dbReference type="Pfam" id="PF17092">
    <property type="entry name" value="PCB_OB"/>
    <property type="match status" value="1"/>
</dbReference>
<dbReference type="Pfam" id="PF00912">
    <property type="entry name" value="Transgly"/>
    <property type="match status" value="1"/>
</dbReference>
<dbReference type="InterPro" id="IPR001264">
    <property type="entry name" value="Glyco_trans_51"/>
</dbReference>
<accession>Q09C77</accession>
<evidence type="ECO:0000256" key="19">
    <source>
        <dbReference type="ARBA" id="ARBA00023136"/>
    </source>
</evidence>
<keyword evidence="9" id="KW-0121">Carboxypeptidase</keyword>
<dbReference type="GO" id="GO:0046677">
    <property type="term" value="P:response to antibiotic"/>
    <property type="evidence" value="ECO:0007669"/>
    <property type="project" value="UniProtKB-KW"/>
</dbReference>
<evidence type="ECO:0000256" key="22">
    <source>
        <dbReference type="ARBA" id="ARBA00023316"/>
    </source>
</evidence>
<evidence type="ECO:0000256" key="24">
    <source>
        <dbReference type="ARBA" id="ARBA00044770"/>
    </source>
</evidence>
<dbReference type="GO" id="GO:0030288">
    <property type="term" value="C:outer membrane-bounded periplasmic space"/>
    <property type="evidence" value="ECO:0007669"/>
    <property type="project" value="TreeGrafter"/>
</dbReference>
<evidence type="ECO:0000256" key="1">
    <source>
        <dbReference type="ARBA" id="ARBA00004249"/>
    </source>
</evidence>
<evidence type="ECO:0000256" key="4">
    <source>
        <dbReference type="ARBA" id="ARBA00007739"/>
    </source>
</evidence>
<keyword evidence="18 28" id="KW-1133">Transmembrane helix</keyword>
<dbReference type="GO" id="GO:0008955">
    <property type="term" value="F:peptidoglycan glycosyltransferase activity"/>
    <property type="evidence" value="ECO:0007669"/>
    <property type="project" value="UniProtKB-EC"/>
</dbReference>
<evidence type="ECO:0000256" key="12">
    <source>
        <dbReference type="ARBA" id="ARBA00022679"/>
    </source>
</evidence>
<dbReference type="AlphaFoldDB" id="Q09C77"/>
<evidence type="ECO:0000256" key="11">
    <source>
        <dbReference type="ARBA" id="ARBA00022676"/>
    </source>
</evidence>
<comment type="pathway">
    <text evidence="26">Glycan biosynthesis.</text>
</comment>
<evidence type="ECO:0000256" key="20">
    <source>
        <dbReference type="ARBA" id="ARBA00023251"/>
    </source>
</evidence>
<feature type="domain" description="Penicillin-binding protein OB-like" evidence="31">
    <location>
        <begin position="401"/>
        <end position="512"/>
    </location>
</feature>